<dbReference type="CDD" id="cd00761">
    <property type="entry name" value="Glyco_tranf_GTA_type"/>
    <property type="match status" value="1"/>
</dbReference>
<comment type="caution">
    <text evidence="1">The sequence shown here is derived from an EMBL/GenBank/DDBJ whole genome shotgun (WGS) entry which is preliminary data.</text>
</comment>
<dbReference type="EMBL" id="JFHD01000002">
    <property type="protein sequence ID" value="KDR33281.1"/>
    <property type="molecule type" value="Genomic_DNA"/>
</dbReference>
<evidence type="ECO:0008006" key="3">
    <source>
        <dbReference type="Google" id="ProtNLM"/>
    </source>
</evidence>
<sequence length="229" mass="26409">MSSSQKNKIGIFIPTYNRPELLRSCVLQLLAQTRRPDIICVHQNGAGDNYAWCVMDLGAPVVWMYTPQSIPQNDWYRIPLNHLIQEDCTHFFWMDHDDIYLTNHIETCVAELDSGYDFRISKHCGILISRSEKYEYLPHALFKDIHATGGMSASMAFTMPFATALSADLSNPEFNHVFSDEVLARHTMPRFRCLQSTERTTIYFSHAMSLSSAHWVREETSFPEYRSDA</sequence>
<protein>
    <recommendedName>
        <fullName evidence="3">Glycosyltransferase 2-like domain-containing protein</fullName>
    </recommendedName>
</protein>
<evidence type="ECO:0000313" key="2">
    <source>
        <dbReference type="Proteomes" id="UP000027451"/>
    </source>
</evidence>
<proteinExistence type="predicted"/>
<dbReference type="SUPFAM" id="SSF53448">
    <property type="entry name" value="Nucleotide-diphospho-sugar transferases"/>
    <property type="match status" value="1"/>
</dbReference>
<dbReference type="Proteomes" id="UP000027451">
    <property type="component" value="Unassembled WGS sequence"/>
</dbReference>
<organism evidence="1 2">
    <name type="scientific">Caballeronia zhejiangensis</name>
    <dbReference type="NCBI Taxonomy" id="871203"/>
    <lineage>
        <taxon>Bacteria</taxon>
        <taxon>Pseudomonadati</taxon>
        <taxon>Pseudomonadota</taxon>
        <taxon>Betaproteobacteria</taxon>
        <taxon>Burkholderiales</taxon>
        <taxon>Burkholderiaceae</taxon>
        <taxon>Caballeronia</taxon>
    </lineage>
</organism>
<evidence type="ECO:0000313" key="1">
    <source>
        <dbReference type="EMBL" id="KDR33281.1"/>
    </source>
</evidence>
<dbReference type="InterPro" id="IPR029044">
    <property type="entry name" value="Nucleotide-diphossugar_trans"/>
</dbReference>
<keyword evidence="2" id="KW-1185">Reference proteome</keyword>
<gene>
    <name evidence="1" type="ORF">BG60_13840</name>
</gene>
<name>A0A656QP78_9BURK</name>
<dbReference type="AlphaFoldDB" id="A0A656QP78"/>
<dbReference type="Gene3D" id="3.90.550.10">
    <property type="entry name" value="Spore Coat Polysaccharide Biosynthesis Protein SpsA, Chain A"/>
    <property type="match status" value="1"/>
</dbReference>
<accession>A0A656QP78</accession>
<reference evidence="1 2" key="1">
    <citation type="submission" date="2014-03" db="EMBL/GenBank/DDBJ databases">
        <title>Draft Genome Sequences of Four Burkholderia Strains.</title>
        <authorList>
            <person name="Liu X.Y."/>
            <person name="Li C.X."/>
            <person name="Xu J.H."/>
        </authorList>
    </citation>
    <scope>NUCLEOTIDE SEQUENCE [LARGE SCALE GENOMIC DNA]</scope>
    <source>
        <strain evidence="1 2">OP-1</strain>
    </source>
</reference>